<keyword evidence="5" id="KW-1185">Reference proteome</keyword>
<dbReference type="Proteomes" id="UP000247772">
    <property type="component" value="Unassembled WGS sequence"/>
</dbReference>
<dbReference type="InterPro" id="IPR036237">
    <property type="entry name" value="Xyl_isomerase-like_sf"/>
</dbReference>
<comment type="caution">
    <text evidence="3">The sequence shown here is derived from an EMBL/GenBank/DDBJ whole genome shotgun (WGS) entry which is preliminary data.</text>
</comment>
<dbReference type="Proteomes" id="UP000533533">
    <property type="component" value="Unassembled WGS sequence"/>
</dbReference>
<feature type="domain" description="Xylose isomerase-like TIM barrel" evidence="1">
    <location>
        <begin position="27"/>
        <end position="264"/>
    </location>
</feature>
<dbReference type="Pfam" id="PF01261">
    <property type="entry name" value="AP_endonuc_2"/>
    <property type="match status" value="1"/>
</dbReference>
<proteinExistence type="predicted"/>
<dbReference type="EMBL" id="JACHVZ010000006">
    <property type="protein sequence ID" value="MBB2928198.1"/>
    <property type="molecule type" value="Genomic_DNA"/>
</dbReference>
<evidence type="ECO:0000313" key="5">
    <source>
        <dbReference type="Proteomes" id="UP000533533"/>
    </source>
</evidence>
<accession>A0A2U1AAI5</accession>
<evidence type="ECO:0000313" key="3">
    <source>
        <dbReference type="EMBL" id="PYE19567.1"/>
    </source>
</evidence>
<dbReference type="GO" id="GO:0016853">
    <property type="term" value="F:isomerase activity"/>
    <property type="evidence" value="ECO:0007669"/>
    <property type="project" value="UniProtKB-KW"/>
</dbReference>
<evidence type="ECO:0000313" key="4">
    <source>
        <dbReference type="Proteomes" id="UP000247772"/>
    </source>
</evidence>
<dbReference type="PANTHER" id="PTHR12110">
    <property type="entry name" value="HYDROXYPYRUVATE ISOMERASE"/>
    <property type="match status" value="1"/>
</dbReference>
<dbReference type="SUPFAM" id="SSF51658">
    <property type="entry name" value="Xylose isomerase-like"/>
    <property type="match status" value="1"/>
</dbReference>
<dbReference type="OrthoDB" id="9134306at2"/>
<dbReference type="InterPro" id="IPR050312">
    <property type="entry name" value="IolE/XylAMocC-like"/>
</dbReference>
<sequence length="281" mass="31556">MTQRYFAMDFAFYSSIGVYSFEDRCEITRAAGYDAIHLAIWDGRNWQLARELASVRERFGLDVAGVYVVLDLALGEADPRNSGILKMIETMPEGSTVDLAIKSAGTGLRPSDPQGDVAVIAWLRKALAVAERRGTRVLIYTHIQFWVEKHSDAIRLCERVAHPNLGLTFSALQWYARDGQNLAAMLKRAMPYLKQANLSGSRLSPQGFFEVATIEPVDTGELDNFAVVSLLTRLGYNGLLGYNGWHEGGDSYNKLERSLRAMKDIVRRVEQYPHWGRHLDA</sequence>
<dbReference type="Gene3D" id="3.20.20.150">
    <property type="entry name" value="Divalent-metal-dependent TIM barrel enzymes"/>
    <property type="match status" value="1"/>
</dbReference>
<keyword evidence="3" id="KW-0413">Isomerase</keyword>
<reference evidence="3 4" key="1">
    <citation type="submission" date="2018-06" db="EMBL/GenBank/DDBJ databases">
        <title>Genomic Encyclopedia of Type Strains, Phase IV (KMG-V): Genome sequencing to study the core and pangenomes of soil and plant-associated prokaryotes.</title>
        <authorList>
            <person name="Whitman W."/>
        </authorList>
    </citation>
    <scope>NUCLEOTIDE SEQUENCE [LARGE SCALE GENOMIC DNA]</scope>
    <source>
        <strain evidence="3 4">SRCL-318</strain>
        <strain evidence="2 5">SRMrh-85</strain>
    </source>
</reference>
<gene>
    <name evidence="3" type="ORF">C7410_1197</name>
    <name evidence="2" type="ORF">FHX59_002619</name>
</gene>
<evidence type="ECO:0000259" key="1">
    <source>
        <dbReference type="Pfam" id="PF01261"/>
    </source>
</evidence>
<evidence type="ECO:0000313" key="2">
    <source>
        <dbReference type="EMBL" id="MBB2928198.1"/>
    </source>
</evidence>
<dbReference type="AlphaFoldDB" id="A0A2U1AAI5"/>
<protein>
    <submittedName>
        <fullName evidence="3">Sugar phosphate isomerase/epimerase</fullName>
    </submittedName>
</protein>
<name>A0A2U1AAI5_9BURK</name>
<organism evidence="3 4">
    <name type="scientific">Paraburkholderia silvatlantica</name>
    <dbReference type="NCBI Taxonomy" id="321895"/>
    <lineage>
        <taxon>Bacteria</taxon>
        <taxon>Pseudomonadati</taxon>
        <taxon>Pseudomonadota</taxon>
        <taxon>Betaproteobacteria</taxon>
        <taxon>Burkholderiales</taxon>
        <taxon>Burkholderiaceae</taxon>
        <taxon>Paraburkholderia</taxon>
    </lineage>
</organism>
<dbReference type="InterPro" id="IPR013022">
    <property type="entry name" value="Xyl_isomerase-like_TIM-brl"/>
</dbReference>
<dbReference type="RefSeq" id="WP_110385587.1">
    <property type="nucleotide sequence ID" value="NZ_JACHVZ010000006.1"/>
</dbReference>
<dbReference type="EMBL" id="QJSQ01000019">
    <property type="protein sequence ID" value="PYE19567.1"/>
    <property type="molecule type" value="Genomic_DNA"/>
</dbReference>